<feature type="transmembrane region" description="Helical" evidence="1">
    <location>
        <begin position="195"/>
        <end position="223"/>
    </location>
</feature>
<dbReference type="InterPro" id="IPR049458">
    <property type="entry name" value="EpsG-like"/>
</dbReference>
<feature type="transmembrane region" description="Helical" evidence="1">
    <location>
        <begin position="322"/>
        <end position="339"/>
    </location>
</feature>
<feature type="transmembrane region" description="Helical" evidence="1">
    <location>
        <begin position="243"/>
        <end position="263"/>
    </location>
</feature>
<accession>A0A1J1DJM6</accession>
<feature type="transmembrane region" description="Helical" evidence="1">
    <location>
        <begin position="139"/>
        <end position="155"/>
    </location>
</feature>
<feature type="transmembrane region" description="Helical" evidence="1">
    <location>
        <begin position="161"/>
        <end position="183"/>
    </location>
</feature>
<dbReference type="AlphaFoldDB" id="A0A1J1DJM6"/>
<dbReference type="EMBL" id="LC177551">
    <property type="protein sequence ID" value="BAV90498.1"/>
    <property type="molecule type" value="Genomic_DNA"/>
</dbReference>
<dbReference type="RefSeq" id="WP_200815564.1">
    <property type="nucleotide sequence ID" value="NZ_BDPF01000001.1"/>
</dbReference>
<feature type="transmembrane region" description="Helical" evidence="1">
    <location>
        <begin position="91"/>
        <end position="109"/>
    </location>
</feature>
<organism evidence="2">
    <name type="scientific">Escherichia coli</name>
    <dbReference type="NCBI Taxonomy" id="562"/>
    <lineage>
        <taxon>Bacteria</taxon>
        <taxon>Pseudomonadati</taxon>
        <taxon>Pseudomonadota</taxon>
        <taxon>Gammaproteobacteria</taxon>
        <taxon>Enterobacterales</taxon>
        <taxon>Enterobacteriaceae</taxon>
        <taxon>Escherichia</taxon>
    </lineage>
</organism>
<reference evidence="2" key="1">
    <citation type="journal article" date="2017" name="Microb. Genom.">
        <title>An untypeable enterotoxigenic Escherichia coli represents one of the dominant types causing human disease.</title>
        <authorList>
            <person name="Iguchi A."/>
            <person name="von Mentzer A."/>
            <person name="Kikuchi T."/>
            <person name="Thomson N.R."/>
        </authorList>
    </citation>
    <scope>NUCLEOTIDE SEQUENCE</scope>
    <source>
        <strain evidence="2">E167</strain>
    </source>
</reference>
<protein>
    <submittedName>
        <fullName evidence="2">O-antigen polymerase</fullName>
    </submittedName>
</protein>
<evidence type="ECO:0000313" key="2">
    <source>
        <dbReference type="EMBL" id="BAV90498.1"/>
    </source>
</evidence>
<keyword evidence="1" id="KW-0812">Transmembrane</keyword>
<keyword evidence="1" id="KW-0472">Membrane</keyword>
<proteinExistence type="predicted"/>
<name>A0A1J1DJM6_ECOLX</name>
<gene>
    <name evidence="2" type="primary">wzy</name>
</gene>
<evidence type="ECO:0000256" key="1">
    <source>
        <dbReference type="SAM" id="Phobius"/>
    </source>
</evidence>
<feature type="transmembrane region" description="Helical" evidence="1">
    <location>
        <begin position="12"/>
        <end position="27"/>
    </location>
</feature>
<keyword evidence="1" id="KW-1133">Transmembrane helix</keyword>
<sequence length="384" mass="45716">METIRRRLESKMLFLLLNIVLFISSLTNDKIIFRSSFIFTAVVCSVSFGRGYDWINYYDVYTNIDDYLYNFPFEPGYFYVLRFFNWLNINYPIQNGITTLFLFFCIYSFAKKTNYPSLTFFTIFCFMGHYVLSEQIRQALAICIILLFFDVFRHRKIIKGTLVIFLAMSFHVSAMFCFIYFFMLNDRTRQPNTKFFIVCFIFILMAYSIWLNPNIISFLPLIYKKFVGYTEAYTEGFISISRIVSSKVVLIYLSMLILLFHIYKKSKDRYVFFSTKAIILMIITKLTVFLGRFQYYAIPLLIIGIDNYFYDKKRKGKILIYQLYYSICLFVISLVPLWSPSTFDSINDPILINANSKYIEKKISERCMTLNHYDPENEAIIRCK</sequence>
<dbReference type="Pfam" id="PF14897">
    <property type="entry name" value="EpsG"/>
    <property type="match status" value="1"/>
</dbReference>